<dbReference type="InterPro" id="IPR025194">
    <property type="entry name" value="RodZ-like_C"/>
</dbReference>
<evidence type="ECO:0000313" key="3">
    <source>
        <dbReference type="Proteomes" id="UP000178377"/>
    </source>
</evidence>
<accession>A0A1F5PJ59</accession>
<dbReference type="AlphaFoldDB" id="A0A1F5PJ59"/>
<proteinExistence type="predicted"/>
<dbReference type="PANTHER" id="PTHR34475">
    <property type="match status" value="1"/>
</dbReference>
<dbReference type="Gene3D" id="1.10.260.40">
    <property type="entry name" value="lambda repressor-like DNA-binding domains"/>
    <property type="match status" value="1"/>
</dbReference>
<sequence>MKSFLFQKKKVKIETLGEYLHDARSALKLSVGHVRRLTSIPERFLEALEGGEYQSLPADVYVKGFLKSLASVYGADPNQLLEQYERERGLERSLQSDPLTPRVQAPLFPSGLVITPRVLTLTLVILGTLGSIGYLVWQVRSVAAPPKLLVDYPANDTTVNSRNILLRGSSEAGARVFVNSQEVPVDESGYFREVINLLEGSNNLQVKATNRFGKTNELLRTVIVVIPPGEVVSGQATTTPNNIKLQIRIGPKDTWLKVVADGKVKTDQIVAAGQVFEFSADKELTVSCGNAASTHIIYNGQDLGSLGSEGEVLSNIRFTTP</sequence>
<dbReference type="Proteomes" id="UP000178377">
    <property type="component" value="Unassembled WGS sequence"/>
</dbReference>
<protein>
    <recommendedName>
        <fullName evidence="1">Cytoskeleton protein RodZ-like C-terminal domain-containing protein</fullName>
    </recommendedName>
</protein>
<dbReference type="Gene3D" id="2.60.40.10">
    <property type="entry name" value="Immunoglobulins"/>
    <property type="match status" value="1"/>
</dbReference>
<feature type="domain" description="Cytoskeleton protein RodZ-like C-terminal" evidence="1">
    <location>
        <begin position="253"/>
        <end position="312"/>
    </location>
</feature>
<evidence type="ECO:0000313" key="2">
    <source>
        <dbReference type="EMBL" id="OGE89899.1"/>
    </source>
</evidence>
<dbReference type="InterPro" id="IPR013783">
    <property type="entry name" value="Ig-like_fold"/>
</dbReference>
<dbReference type="STRING" id="1817828.A2722_03740"/>
<dbReference type="PANTHER" id="PTHR34475:SF1">
    <property type="entry name" value="CYTOSKELETON PROTEIN RODZ"/>
    <property type="match status" value="1"/>
</dbReference>
<evidence type="ECO:0000259" key="1">
    <source>
        <dbReference type="Pfam" id="PF13464"/>
    </source>
</evidence>
<name>A0A1F5PJ59_9BACT</name>
<organism evidence="2 3">
    <name type="scientific">Candidatus Doudnabacteria bacterium RIFCSPHIGHO2_01_FULL_50_11</name>
    <dbReference type="NCBI Taxonomy" id="1817828"/>
    <lineage>
        <taxon>Bacteria</taxon>
        <taxon>Candidatus Doudnaibacteriota</taxon>
    </lineage>
</organism>
<comment type="caution">
    <text evidence="2">The sequence shown here is derived from an EMBL/GenBank/DDBJ whole genome shotgun (WGS) entry which is preliminary data.</text>
</comment>
<gene>
    <name evidence="2" type="ORF">A2722_03740</name>
</gene>
<dbReference type="Pfam" id="PF13464">
    <property type="entry name" value="RodZ_C"/>
    <property type="match status" value="1"/>
</dbReference>
<dbReference type="InterPro" id="IPR050400">
    <property type="entry name" value="Bact_Cytoskel_RodZ"/>
</dbReference>
<dbReference type="EMBL" id="MFEO01000015">
    <property type="protein sequence ID" value="OGE89899.1"/>
    <property type="molecule type" value="Genomic_DNA"/>
</dbReference>
<dbReference type="InterPro" id="IPR010982">
    <property type="entry name" value="Lambda_DNA-bd_dom_sf"/>
</dbReference>
<dbReference type="Pfam" id="PF13413">
    <property type="entry name" value="HTH_25"/>
    <property type="match status" value="1"/>
</dbReference>
<dbReference type="Pfam" id="PF09136">
    <property type="entry name" value="Glucodextran_B"/>
    <property type="match status" value="1"/>
</dbReference>
<dbReference type="GO" id="GO:0003677">
    <property type="term" value="F:DNA binding"/>
    <property type="evidence" value="ECO:0007669"/>
    <property type="project" value="InterPro"/>
</dbReference>
<reference evidence="2 3" key="1">
    <citation type="journal article" date="2016" name="Nat. Commun.">
        <title>Thousands of microbial genomes shed light on interconnected biogeochemical processes in an aquifer system.</title>
        <authorList>
            <person name="Anantharaman K."/>
            <person name="Brown C.T."/>
            <person name="Hug L.A."/>
            <person name="Sharon I."/>
            <person name="Castelle C.J."/>
            <person name="Probst A.J."/>
            <person name="Thomas B.C."/>
            <person name="Singh A."/>
            <person name="Wilkins M.J."/>
            <person name="Karaoz U."/>
            <person name="Brodie E.L."/>
            <person name="Williams K.H."/>
            <person name="Hubbard S.S."/>
            <person name="Banfield J.F."/>
        </authorList>
    </citation>
    <scope>NUCLEOTIDE SEQUENCE [LARGE SCALE GENOMIC DNA]</scope>
</reference>